<gene>
    <name evidence="2" type="ORF">IDJ77_12990</name>
</gene>
<dbReference type="RefSeq" id="WP_191189395.1">
    <property type="nucleotide sequence ID" value="NZ_JACWMY010000006.1"/>
</dbReference>
<dbReference type="Proteomes" id="UP000606600">
    <property type="component" value="Unassembled WGS sequence"/>
</dbReference>
<comment type="caution">
    <text evidence="2">The sequence shown here is derived from an EMBL/GenBank/DDBJ whole genome shotgun (WGS) entry which is preliminary data.</text>
</comment>
<keyword evidence="3" id="KW-1185">Reference proteome</keyword>
<proteinExistence type="predicted"/>
<accession>A0ABR7WTL1</accession>
<evidence type="ECO:0000256" key="1">
    <source>
        <dbReference type="SAM" id="SignalP"/>
    </source>
</evidence>
<evidence type="ECO:0000313" key="3">
    <source>
        <dbReference type="Proteomes" id="UP000606600"/>
    </source>
</evidence>
<evidence type="ECO:0000313" key="2">
    <source>
        <dbReference type="EMBL" id="MBD1364729.1"/>
    </source>
</evidence>
<keyword evidence="1" id="KW-0732">Signal</keyword>
<name>A0ABR7WTL1_9SPHI</name>
<dbReference type="EMBL" id="JACWMY010000006">
    <property type="protein sequence ID" value="MBD1364729.1"/>
    <property type="molecule type" value="Genomic_DNA"/>
</dbReference>
<protein>
    <recommendedName>
        <fullName evidence="4">Outer membrane protein beta-barrel domain-containing protein</fullName>
    </recommendedName>
</protein>
<feature type="chain" id="PRO_5045991594" description="Outer membrane protein beta-barrel domain-containing protein" evidence="1">
    <location>
        <begin position="25"/>
        <end position="188"/>
    </location>
</feature>
<evidence type="ECO:0008006" key="4">
    <source>
        <dbReference type="Google" id="ProtNLM"/>
    </source>
</evidence>
<sequence length="188" mass="20149">MFRSIAAVLAIMSFLCMEPGAACAQFTSKVQFSIGPDVGVVTGTLANTHTAMFGGSVQVGLPLNRRLYFTIDGGYNYFLGKRQSEAQPPNIPEVNYIGVKSVPAKLGLKYYLSSIWFVQGEAGAAFFSGTPRTSYEAGTAFVYSPQIGVELPAGSHRIIASLRYQSTLPKANNAVKVSFLGLHAGFCF</sequence>
<organism evidence="2 3">
    <name type="scientific">Mucilaginibacter pankratovii</name>
    <dbReference type="NCBI Taxonomy" id="2772110"/>
    <lineage>
        <taxon>Bacteria</taxon>
        <taxon>Pseudomonadati</taxon>
        <taxon>Bacteroidota</taxon>
        <taxon>Sphingobacteriia</taxon>
        <taxon>Sphingobacteriales</taxon>
        <taxon>Sphingobacteriaceae</taxon>
        <taxon>Mucilaginibacter</taxon>
    </lineage>
</organism>
<feature type="signal peptide" evidence="1">
    <location>
        <begin position="1"/>
        <end position="24"/>
    </location>
</feature>
<reference evidence="2 3" key="1">
    <citation type="submission" date="2020-09" db="EMBL/GenBank/DDBJ databases">
        <title>Novel species of Mucilaginibacter isolated from a glacier on the Tibetan Plateau.</title>
        <authorList>
            <person name="Liu Q."/>
            <person name="Xin Y.-H."/>
        </authorList>
    </citation>
    <scope>NUCLEOTIDE SEQUENCE [LARGE SCALE GENOMIC DNA]</scope>
    <source>
        <strain evidence="2 3">ZT4R22</strain>
    </source>
</reference>